<proteinExistence type="predicted"/>
<dbReference type="RefSeq" id="XP_051440600.1">
    <property type="nucleotide sequence ID" value="XM_051592263.1"/>
</dbReference>
<name>A0AAD5HAK2_UMBRA</name>
<organism evidence="1 2">
    <name type="scientific">Umbelopsis ramanniana AG</name>
    <dbReference type="NCBI Taxonomy" id="1314678"/>
    <lineage>
        <taxon>Eukaryota</taxon>
        <taxon>Fungi</taxon>
        <taxon>Fungi incertae sedis</taxon>
        <taxon>Mucoromycota</taxon>
        <taxon>Mucoromycotina</taxon>
        <taxon>Umbelopsidomycetes</taxon>
        <taxon>Umbelopsidales</taxon>
        <taxon>Umbelopsidaceae</taxon>
        <taxon>Umbelopsis</taxon>
    </lineage>
</organism>
<dbReference type="GeneID" id="75917606"/>
<gene>
    <name evidence="1" type="ORF">K450DRAFT_261096</name>
</gene>
<keyword evidence="2" id="KW-1185">Reference proteome</keyword>
<accession>A0AAD5HAK2</accession>
<comment type="caution">
    <text evidence="1">The sequence shown here is derived from an EMBL/GenBank/DDBJ whole genome shotgun (WGS) entry which is preliminary data.</text>
</comment>
<reference evidence="1" key="1">
    <citation type="submission" date="2021-06" db="EMBL/GenBank/DDBJ databases">
        <authorList>
            <consortium name="DOE Joint Genome Institute"/>
            <person name="Mondo S.J."/>
            <person name="Amses K.R."/>
            <person name="Simmons D.R."/>
            <person name="Longcore J.E."/>
            <person name="Seto K."/>
            <person name="Alves G.H."/>
            <person name="Bonds A.E."/>
            <person name="Quandt C.A."/>
            <person name="Davis W.J."/>
            <person name="Chang Y."/>
            <person name="Letcher P.M."/>
            <person name="Powell M.J."/>
            <person name="Kuo A."/>
            <person name="Labutti K."/>
            <person name="Pangilinan J."/>
            <person name="Andreopoulos W."/>
            <person name="Tritt A."/>
            <person name="Riley R."/>
            <person name="Hundley H."/>
            <person name="Johnson J."/>
            <person name="Lipzen A."/>
            <person name="Barry K."/>
            <person name="Berbee M.L."/>
            <person name="Buchler N.E."/>
            <person name="Grigoriev I.V."/>
            <person name="Spatafora J.W."/>
            <person name="Stajich J.E."/>
            <person name="James T.Y."/>
        </authorList>
    </citation>
    <scope>NUCLEOTIDE SEQUENCE</scope>
    <source>
        <strain evidence="1">AG</strain>
    </source>
</reference>
<evidence type="ECO:0000313" key="2">
    <source>
        <dbReference type="Proteomes" id="UP001206595"/>
    </source>
</evidence>
<evidence type="ECO:0000313" key="1">
    <source>
        <dbReference type="EMBL" id="KAI8575596.1"/>
    </source>
</evidence>
<dbReference type="AlphaFoldDB" id="A0AAD5HAK2"/>
<dbReference type="EMBL" id="MU620976">
    <property type="protein sequence ID" value="KAI8575596.1"/>
    <property type="molecule type" value="Genomic_DNA"/>
</dbReference>
<dbReference type="Proteomes" id="UP001206595">
    <property type="component" value="Unassembled WGS sequence"/>
</dbReference>
<protein>
    <submittedName>
        <fullName evidence="1">Uncharacterized protein</fullName>
    </submittedName>
</protein>
<sequence>MKAISELNVQKGDLSFLTFHDYSSCVPHQLSTIGQPSVVIVGCTIDSTCIAVSHKINSLS</sequence>
<reference evidence="1" key="2">
    <citation type="journal article" date="2022" name="Proc. Natl. Acad. Sci. U.S.A.">
        <title>Diploid-dominant life cycles characterize the early evolution of Fungi.</title>
        <authorList>
            <person name="Amses K.R."/>
            <person name="Simmons D.R."/>
            <person name="Longcore J.E."/>
            <person name="Mondo S.J."/>
            <person name="Seto K."/>
            <person name="Jeronimo G.H."/>
            <person name="Bonds A.E."/>
            <person name="Quandt C.A."/>
            <person name="Davis W.J."/>
            <person name="Chang Y."/>
            <person name="Federici B.A."/>
            <person name="Kuo A."/>
            <person name="LaButti K."/>
            <person name="Pangilinan J."/>
            <person name="Andreopoulos W."/>
            <person name="Tritt A."/>
            <person name="Riley R."/>
            <person name="Hundley H."/>
            <person name="Johnson J."/>
            <person name="Lipzen A."/>
            <person name="Barry K."/>
            <person name="Lang B.F."/>
            <person name="Cuomo C.A."/>
            <person name="Buchler N.E."/>
            <person name="Grigoriev I.V."/>
            <person name="Spatafora J.W."/>
            <person name="Stajich J.E."/>
            <person name="James T.Y."/>
        </authorList>
    </citation>
    <scope>NUCLEOTIDE SEQUENCE</scope>
    <source>
        <strain evidence="1">AG</strain>
    </source>
</reference>